<dbReference type="InParanoid" id="Q8TWA8"/>
<keyword evidence="10" id="KW-1185">Reference proteome</keyword>
<dbReference type="KEGG" id="mka:MK1128"/>
<keyword evidence="3" id="KW-1003">Cell membrane</keyword>
<proteinExistence type="predicted"/>
<dbReference type="Proteomes" id="UP000001826">
    <property type="component" value="Chromosome"/>
</dbReference>
<dbReference type="GO" id="GO:0005886">
    <property type="term" value="C:plasma membrane"/>
    <property type="evidence" value="ECO:0007669"/>
    <property type="project" value="UniProtKB-SubCell"/>
</dbReference>
<evidence type="ECO:0000256" key="1">
    <source>
        <dbReference type="ARBA" id="ARBA00004651"/>
    </source>
</evidence>
<evidence type="ECO:0000256" key="3">
    <source>
        <dbReference type="ARBA" id="ARBA00022475"/>
    </source>
</evidence>
<evidence type="ECO:0000256" key="5">
    <source>
        <dbReference type="ARBA" id="ARBA00022989"/>
    </source>
</evidence>
<dbReference type="HOGENOM" id="CLU_001265_10_3_2"/>
<dbReference type="PANTHER" id="PTHR23517">
    <property type="entry name" value="RESISTANCE PROTEIN MDTM, PUTATIVE-RELATED-RELATED"/>
    <property type="match status" value="1"/>
</dbReference>
<dbReference type="PaxDb" id="190192-MK1128"/>
<dbReference type="GO" id="GO:0022857">
    <property type="term" value="F:transmembrane transporter activity"/>
    <property type="evidence" value="ECO:0007669"/>
    <property type="project" value="InterPro"/>
</dbReference>
<evidence type="ECO:0000256" key="4">
    <source>
        <dbReference type="ARBA" id="ARBA00022692"/>
    </source>
</evidence>
<comment type="subcellular location">
    <subcellularLocation>
        <location evidence="1">Cell membrane</location>
        <topology evidence="1">Multi-pass membrane protein</topology>
    </subcellularLocation>
</comment>
<evidence type="ECO:0000256" key="2">
    <source>
        <dbReference type="ARBA" id="ARBA00022448"/>
    </source>
</evidence>
<dbReference type="STRING" id="190192.MK1128"/>
<name>Q8TWA8_METKA</name>
<evidence type="ECO:0000313" key="10">
    <source>
        <dbReference type="Proteomes" id="UP000001826"/>
    </source>
</evidence>
<keyword evidence="5 7" id="KW-1133">Transmembrane helix</keyword>
<dbReference type="Gene3D" id="1.20.1250.20">
    <property type="entry name" value="MFS general substrate transporter like domains"/>
    <property type="match status" value="2"/>
</dbReference>
<feature type="transmembrane region" description="Helical" evidence="7">
    <location>
        <begin position="253"/>
        <end position="273"/>
    </location>
</feature>
<dbReference type="InterPro" id="IPR036259">
    <property type="entry name" value="MFS_trans_sf"/>
</dbReference>
<dbReference type="Pfam" id="PF07690">
    <property type="entry name" value="MFS_1"/>
    <property type="match status" value="1"/>
</dbReference>
<evidence type="ECO:0000256" key="7">
    <source>
        <dbReference type="SAM" id="Phobius"/>
    </source>
</evidence>
<evidence type="ECO:0000313" key="9">
    <source>
        <dbReference type="EMBL" id="AAM02341.1"/>
    </source>
</evidence>
<feature type="transmembrane region" description="Helical" evidence="7">
    <location>
        <begin position="148"/>
        <end position="167"/>
    </location>
</feature>
<feature type="transmembrane region" description="Helical" evidence="7">
    <location>
        <begin position="6"/>
        <end position="29"/>
    </location>
</feature>
<keyword evidence="2" id="KW-0813">Transport</keyword>
<gene>
    <name evidence="9" type="ordered locus">MK1128</name>
</gene>
<reference evidence="9 10" key="1">
    <citation type="journal article" date="2002" name="Proc. Natl. Acad. Sci. U.S.A.">
        <title>The complete genome of hyperthermophile Methanopyrus kandleri AV19 and monophyly of archaeal methanogens.</title>
        <authorList>
            <person name="Slesarev A.I."/>
            <person name="Mezhevaya K.V."/>
            <person name="Makarova K.S."/>
            <person name="Polushin N.N."/>
            <person name="Shcherbinina O.V."/>
            <person name="Shakhova V.V."/>
            <person name="Belova G.I."/>
            <person name="Aravind L."/>
            <person name="Natale D.A."/>
            <person name="Rogozin I.B."/>
            <person name="Tatusov R.L."/>
            <person name="Wolf Y.I."/>
            <person name="Stetter K.O."/>
            <person name="Malykh A.G."/>
            <person name="Koonin E.V."/>
            <person name="Kozyavkin S.A."/>
        </authorList>
    </citation>
    <scope>NUCLEOTIDE SEQUENCE [LARGE SCALE GENOMIC DNA]</scope>
    <source>
        <strain evidence="10">AV19 / DSM 6324 / JCM 9639 / NBRC 100938</strain>
    </source>
</reference>
<keyword evidence="4 7" id="KW-0812">Transmembrane</keyword>
<dbReference type="InterPro" id="IPR050171">
    <property type="entry name" value="MFS_Transporters"/>
</dbReference>
<protein>
    <submittedName>
        <fullName evidence="9">Permease of the major facilitator superfamily</fullName>
    </submittedName>
</protein>
<dbReference type="CDD" id="cd17325">
    <property type="entry name" value="MFS_MdtG_SLC18_like"/>
    <property type="match status" value="1"/>
</dbReference>
<dbReference type="InterPro" id="IPR020846">
    <property type="entry name" value="MFS_dom"/>
</dbReference>
<dbReference type="InterPro" id="IPR011701">
    <property type="entry name" value="MFS"/>
</dbReference>
<evidence type="ECO:0000256" key="6">
    <source>
        <dbReference type="ARBA" id="ARBA00023136"/>
    </source>
</evidence>
<dbReference type="AlphaFoldDB" id="Q8TWA8"/>
<accession>Q8TWA8</accession>
<feature type="transmembrane region" description="Helical" evidence="7">
    <location>
        <begin position="343"/>
        <end position="360"/>
    </location>
</feature>
<dbReference type="SUPFAM" id="SSF103473">
    <property type="entry name" value="MFS general substrate transporter"/>
    <property type="match status" value="1"/>
</dbReference>
<keyword evidence="6 7" id="KW-0472">Membrane</keyword>
<dbReference type="PROSITE" id="PS50850">
    <property type="entry name" value="MFS"/>
    <property type="match status" value="1"/>
</dbReference>
<feature type="domain" description="Major facilitator superfamily (MFS) profile" evidence="8">
    <location>
        <begin position="192"/>
        <end position="364"/>
    </location>
</feature>
<dbReference type="EnsemblBacteria" id="AAM02341">
    <property type="protein sequence ID" value="AAM02341"/>
    <property type="gene ID" value="MK1128"/>
</dbReference>
<evidence type="ECO:0000259" key="8">
    <source>
        <dbReference type="PROSITE" id="PS50850"/>
    </source>
</evidence>
<organism evidence="9 10">
    <name type="scientific">Methanopyrus kandleri (strain AV19 / DSM 6324 / JCM 9639 / NBRC 100938)</name>
    <dbReference type="NCBI Taxonomy" id="190192"/>
    <lineage>
        <taxon>Archaea</taxon>
        <taxon>Methanobacteriati</taxon>
        <taxon>Methanobacteriota</taxon>
        <taxon>Methanomada group</taxon>
        <taxon>Methanopyri</taxon>
        <taxon>Methanopyrales</taxon>
        <taxon>Methanopyraceae</taxon>
        <taxon>Methanopyrus</taxon>
    </lineage>
</organism>
<sequence>MRPLIAHVVGIACAVSLTSVLPILPLYVVDAGYPRSFVGVMNLVHNVTQLLARPVGGALTDAYGPRRLAPLGALGYALSDLLVLVPHPGTLLASRVSLGLGMGALWPPLLSTVADSGRSLGVFNAVTQLPMVLAPPLGGYLYRSVGPWAFAVLALPALLAVPLAGSLPDVRTSREKVSPLEVLKRSLEVDRELFRASLPAFATAAVQPTIESFVPLLLKKLGADPAQIGLVLAIRNAVAVTLQAPCGWLADRYSPTVLAALGCVLAALGVLVLPFVESVPVAVVLLCVGGVGYSLAQPSSLKLVAEVSGERRGLGMGWWGSIMSLGRLTGSLPGLLADVSLSAVFYISGAIPLASVLPLLRRPR</sequence>
<dbReference type="EMBL" id="AE009439">
    <property type="protein sequence ID" value="AAM02341.1"/>
    <property type="molecule type" value="Genomic_DNA"/>
</dbReference>